<sequence length="252" mass="27565">MERSLQNKTVAVVGGAQGIGSGIADCFLLHGAKIAILLDMNDIQGPKTVQMLTEKYGKNKTVFIKCDVTTDLETVSKLIIETYNTIDVLVLSAGILVTPDCRKMMDIYAASVIEWSMKFYDHMRKDNGGSGGTIVTISSIFGFRPAPYAPVYQAAKYAVFGFTKSLGHLDNFHKTGVRVLGLCPGFTETALTTKLRNPKLQKELPEDLVKFANSLPWQTTDDVGKAAVEVYEQADSGTMWLIEGGEAVEEIR</sequence>
<organism evidence="4 5">
    <name type="scientific">Spodoptera litura</name>
    <name type="common">Asian cotton leafworm</name>
    <dbReference type="NCBI Taxonomy" id="69820"/>
    <lineage>
        <taxon>Eukaryota</taxon>
        <taxon>Metazoa</taxon>
        <taxon>Ecdysozoa</taxon>
        <taxon>Arthropoda</taxon>
        <taxon>Hexapoda</taxon>
        <taxon>Insecta</taxon>
        <taxon>Pterygota</taxon>
        <taxon>Neoptera</taxon>
        <taxon>Endopterygota</taxon>
        <taxon>Lepidoptera</taxon>
        <taxon>Glossata</taxon>
        <taxon>Ditrysia</taxon>
        <taxon>Noctuoidea</taxon>
        <taxon>Noctuidae</taxon>
        <taxon>Amphipyrinae</taxon>
        <taxon>Spodoptera</taxon>
    </lineage>
</organism>
<keyword evidence="4" id="KW-1185">Reference proteome</keyword>
<evidence type="ECO:0000256" key="2">
    <source>
        <dbReference type="ARBA" id="ARBA00023002"/>
    </source>
</evidence>
<name>A0A9J7EM01_SPOLT</name>
<evidence type="ECO:0000256" key="1">
    <source>
        <dbReference type="ARBA" id="ARBA00006484"/>
    </source>
</evidence>
<reference evidence="5" key="1">
    <citation type="submission" date="2025-08" db="UniProtKB">
        <authorList>
            <consortium name="RefSeq"/>
        </authorList>
    </citation>
    <scope>IDENTIFICATION</scope>
    <source>
        <strain evidence="5">Ishihara</strain>
        <tissue evidence="5">Whole body</tissue>
    </source>
</reference>
<proteinExistence type="inferred from homology"/>
<dbReference type="PRINTS" id="PR00080">
    <property type="entry name" value="SDRFAMILY"/>
</dbReference>
<dbReference type="AlphaFoldDB" id="A0A9J7EM01"/>
<dbReference type="PANTHER" id="PTHR44229:SF8">
    <property type="entry name" value="ALCOHOL DEHYDROGENASE-RELATED"/>
    <property type="match status" value="1"/>
</dbReference>
<dbReference type="PRINTS" id="PR00081">
    <property type="entry name" value="GDHRDH"/>
</dbReference>
<evidence type="ECO:0000256" key="3">
    <source>
        <dbReference type="RuleBase" id="RU000363"/>
    </source>
</evidence>
<dbReference type="GeneID" id="111359600"/>
<comment type="similarity">
    <text evidence="1 3">Belongs to the short-chain dehydrogenases/reductases (SDR) family.</text>
</comment>
<dbReference type="PANTHER" id="PTHR44229">
    <property type="entry name" value="15-HYDROXYPROSTAGLANDIN DEHYDROGENASE [NAD(+)]"/>
    <property type="match status" value="1"/>
</dbReference>
<dbReference type="KEGG" id="sliu:111359600"/>
<dbReference type="GO" id="GO:0005737">
    <property type="term" value="C:cytoplasm"/>
    <property type="evidence" value="ECO:0007669"/>
    <property type="project" value="TreeGrafter"/>
</dbReference>
<dbReference type="InterPro" id="IPR002347">
    <property type="entry name" value="SDR_fam"/>
</dbReference>
<dbReference type="Proteomes" id="UP000301870">
    <property type="component" value="Chromosome 29"/>
</dbReference>
<evidence type="ECO:0000313" key="5">
    <source>
        <dbReference type="RefSeq" id="XP_022830962.1"/>
    </source>
</evidence>
<dbReference type="InterPro" id="IPR036291">
    <property type="entry name" value="NAD(P)-bd_dom_sf"/>
</dbReference>
<keyword evidence="2" id="KW-0560">Oxidoreductase</keyword>
<accession>A0A9J7EM01</accession>
<dbReference type="OrthoDB" id="37659at2759"/>
<dbReference type="Pfam" id="PF00106">
    <property type="entry name" value="adh_short"/>
    <property type="match status" value="1"/>
</dbReference>
<dbReference type="SUPFAM" id="SSF51735">
    <property type="entry name" value="NAD(P)-binding Rossmann-fold domains"/>
    <property type="match status" value="1"/>
</dbReference>
<dbReference type="RefSeq" id="XP_022830962.1">
    <property type="nucleotide sequence ID" value="XM_022975194.1"/>
</dbReference>
<gene>
    <name evidence="5" type="primary">LOC111359600</name>
</gene>
<protein>
    <submittedName>
        <fullName evidence="5">15-hydroxyprostaglandin dehydrogenase [NAD(+)]-like</fullName>
    </submittedName>
</protein>
<evidence type="ECO:0000313" key="4">
    <source>
        <dbReference type="Proteomes" id="UP000301870"/>
    </source>
</evidence>
<dbReference type="Gene3D" id="3.40.50.720">
    <property type="entry name" value="NAD(P)-binding Rossmann-like Domain"/>
    <property type="match status" value="1"/>
</dbReference>
<dbReference type="GO" id="GO:0016616">
    <property type="term" value="F:oxidoreductase activity, acting on the CH-OH group of donors, NAD or NADP as acceptor"/>
    <property type="evidence" value="ECO:0007669"/>
    <property type="project" value="TreeGrafter"/>
</dbReference>